<dbReference type="PATRIC" id="fig|448.7.peg.325"/>
<dbReference type="InterPro" id="IPR025691">
    <property type="entry name" value="GspL_pp_dom"/>
</dbReference>
<dbReference type="GO" id="GO:0009276">
    <property type="term" value="C:Gram-negative-bacterium-type cell wall"/>
    <property type="evidence" value="ECO:0007669"/>
    <property type="project" value="InterPro"/>
</dbReference>
<evidence type="ECO:0000256" key="2">
    <source>
        <dbReference type="ARBA" id="ARBA00005318"/>
    </source>
</evidence>
<keyword evidence="7 10" id="KW-0653">Protein transport</keyword>
<evidence type="ECO:0000256" key="6">
    <source>
        <dbReference type="ARBA" id="ARBA00022692"/>
    </source>
</evidence>
<dbReference type="CDD" id="cd24017">
    <property type="entry name" value="ASKHA_T2SSL_N"/>
    <property type="match status" value="1"/>
</dbReference>
<dbReference type="NCBIfam" id="TIGR01709">
    <property type="entry name" value="typeII_sec_gspL"/>
    <property type="match status" value="1"/>
</dbReference>
<dbReference type="Pfam" id="PF05134">
    <property type="entry name" value="T2SSL"/>
    <property type="match status" value="1"/>
</dbReference>
<reference evidence="14 15" key="1">
    <citation type="submission" date="2015-11" db="EMBL/GenBank/DDBJ databases">
        <title>Genomic analysis of 38 Legionella species identifies large and diverse effector repertoires.</title>
        <authorList>
            <person name="Burstein D."/>
            <person name="Amaro F."/>
            <person name="Zusman T."/>
            <person name="Lifshitz Z."/>
            <person name="Cohen O."/>
            <person name="Gilbert J.A."/>
            <person name="Pupko T."/>
            <person name="Shuman H.A."/>
            <person name="Segal G."/>
        </authorList>
    </citation>
    <scope>NUCLEOTIDE SEQUENCE [LARGE SCALE GENOMIC DNA]</scope>
    <source>
        <strain evidence="14 15">SE-32A-C8</strain>
    </source>
</reference>
<evidence type="ECO:0000256" key="8">
    <source>
        <dbReference type="ARBA" id="ARBA00022989"/>
    </source>
</evidence>
<keyword evidence="3 10" id="KW-0813">Transport</keyword>
<proteinExistence type="inferred from homology"/>
<organism evidence="14 15">
    <name type="scientific">Legionella erythra</name>
    <dbReference type="NCBI Taxonomy" id="448"/>
    <lineage>
        <taxon>Bacteria</taxon>
        <taxon>Pseudomonadati</taxon>
        <taxon>Pseudomonadota</taxon>
        <taxon>Gammaproteobacteria</taxon>
        <taxon>Legionellales</taxon>
        <taxon>Legionellaceae</taxon>
        <taxon>Legionella</taxon>
    </lineage>
</organism>
<dbReference type="Gene3D" id="3.30.420.380">
    <property type="match status" value="1"/>
</dbReference>
<feature type="domain" description="GspL periplasmic" evidence="13">
    <location>
        <begin position="237"/>
        <end position="376"/>
    </location>
</feature>
<dbReference type="GO" id="GO:0015628">
    <property type="term" value="P:protein secretion by the type II secretion system"/>
    <property type="evidence" value="ECO:0007669"/>
    <property type="project" value="InterPro"/>
</dbReference>
<evidence type="ECO:0000256" key="9">
    <source>
        <dbReference type="ARBA" id="ARBA00023136"/>
    </source>
</evidence>
<dbReference type="Proteomes" id="UP000054773">
    <property type="component" value="Unassembled WGS sequence"/>
</dbReference>
<keyword evidence="4" id="KW-1003">Cell membrane</keyword>
<feature type="transmembrane region" description="Helical" evidence="11">
    <location>
        <begin position="232"/>
        <end position="254"/>
    </location>
</feature>
<dbReference type="EMBL" id="LNYA01000003">
    <property type="protein sequence ID" value="KTC99408.1"/>
    <property type="molecule type" value="Genomic_DNA"/>
</dbReference>
<comment type="function">
    <text evidence="10">Inner membrane component of the type II secretion system required for the energy-dependent secretion of extracellular factors such as proteases and toxins from the periplasm.</text>
</comment>
<protein>
    <recommendedName>
        <fullName evidence="10">Type II secretion system protein L</fullName>
        <shortName evidence="10">T2SS protein L</shortName>
    </recommendedName>
</protein>
<evidence type="ECO:0000259" key="12">
    <source>
        <dbReference type="Pfam" id="PF05134"/>
    </source>
</evidence>
<gene>
    <name evidence="14" type="ORF">Lery_0309</name>
</gene>
<dbReference type="Pfam" id="PF12693">
    <property type="entry name" value="GspL_C"/>
    <property type="match status" value="1"/>
</dbReference>
<evidence type="ECO:0000256" key="7">
    <source>
        <dbReference type="ARBA" id="ARBA00022927"/>
    </source>
</evidence>
<keyword evidence="8 11" id="KW-1133">Transmembrane helix</keyword>
<accession>A0A0W0TV75</accession>
<evidence type="ECO:0000259" key="13">
    <source>
        <dbReference type="Pfam" id="PF12693"/>
    </source>
</evidence>
<dbReference type="GO" id="GO:0005886">
    <property type="term" value="C:plasma membrane"/>
    <property type="evidence" value="ECO:0007669"/>
    <property type="project" value="UniProtKB-SubCell"/>
</dbReference>
<comment type="subcellular location">
    <subcellularLocation>
        <location evidence="1">Cell inner membrane</location>
        <topology evidence="1">Single-pass membrane protein</topology>
    </subcellularLocation>
</comment>
<name>A0A0W0TV75_LEGER</name>
<dbReference type="AlphaFoldDB" id="A0A0W0TV75"/>
<dbReference type="InterPro" id="IPR043129">
    <property type="entry name" value="ATPase_NBD"/>
</dbReference>
<keyword evidence="15" id="KW-1185">Reference proteome</keyword>
<comment type="caution">
    <text evidence="14">The sequence shown here is derived from an EMBL/GenBank/DDBJ whole genome shotgun (WGS) entry which is preliminary data.</text>
</comment>
<dbReference type="InterPro" id="IPR007812">
    <property type="entry name" value="T2SS_protein-GspL"/>
</dbReference>
<keyword evidence="6 11" id="KW-0812">Transmembrane</keyword>
<dbReference type="InterPro" id="IPR024230">
    <property type="entry name" value="GspL_cyto_dom"/>
</dbReference>
<evidence type="ECO:0000256" key="11">
    <source>
        <dbReference type="SAM" id="Phobius"/>
    </source>
</evidence>
<sequence length="379" mass="43109">MATTFIFAETLTEETCVSLVIEQDNQLIQGCASRRFEAIRQLQTGTKTIVVLPATQVTFHSVQLPWLGDKKARAALPYALEDQLAQNVEELHVAFDRQYYNEGRYLVTVSAKSYLQNIIRRLEDNGIDFDVLTIDWFALNPHETCVLPDYLLVHSDHFCGALTRDIQNLLPNESDQKTWFFTDSPANQIPAEALAAEKESRIWLAERLLKNKPFDLCQGPLTHGSDKTRLKYWLIAAATMVLLWVSSLITVNWIKLHELNNKMSAIDSQIAVIYRQFFPEAKQVISPRSRITQYLKSNQGMQDQPFFALLDKLARAAQSTSQIEQLRFQNKSLQVSLSTSDFASLEALQNRLKRDKVTVKQNQASTVEGKVVSTLELTL</sequence>
<evidence type="ECO:0000256" key="4">
    <source>
        <dbReference type="ARBA" id="ARBA00022475"/>
    </source>
</evidence>
<dbReference type="OrthoDB" id="7011844at2"/>
<comment type="similarity">
    <text evidence="2 10">Belongs to the GSP L family.</text>
</comment>
<evidence type="ECO:0000256" key="1">
    <source>
        <dbReference type="ARBA" id="ARBA00004377"/>
    </source>
</evidence>
<dbReference type="PIRSF" id="PIRSF015761">
    <property type="entry name" value="Protein_L"/>
    <property type="match status" value="1"/>
</dbReference>
<dbReference type="RefSeq" id="WP_058525489.1">
    <property type="nucleotide sequence ID" value="NZ_CAAAHY010000001.1"/>
</dbReference>
<keyword evidence="9 11" id="KW-0472">Membrane</keyword>
<feature type="domain" description="GspL cytoplasmic actin-ATPase-like" evidence="12">
    <location>
        <begin position="21"/>
        <end position="219"/>
    </location>
</feature>
<dbReference type="GO" id="GO:0015627">
    <property type="term" value="C:type II protein secretion system complex"/>
    <property type="evidence" value="ECO:0007669"/>
    <property type="project" value="InterPro"/>
</dbReference>
<evidence type="ECO:0000313" key="15">
    <source>
        <dbReference type="Proteomes" id="UP000054773"/>
    </source>
</evidence>
<dbReference type="Gene3D" id="3.30.1360.100">
    <property type="entry name" value="General secretion pathway protein M, EpsM"/>
    <property type="match status" value="1"/>
</dbReference>
<evidence type="ECO:0000313" key="14">
    <source>
        <dbReference type="EMBL" id="KTC99408.1"/>
    </source>
</evidence>
<evidence type="ECO:0000256" key="10">
    <source>
        <dbReference type="PIRNR" id="PIRNR015761"/>
    </source>
</evidence>
<dbReference type="SUPFAM" id="SSF53067">
    <property type="entry name" value="Actin-like ATPase domain"/>
    <property type="match status" value="1"/>
</dbReference>
<keyword evidence="5" id="KW-0997">Cell inner membrane</keyword>
<evidence type="ECO:0000256" key="5">
    <source>
        <dbReference type="ARBA" id="ARBA00022519"/>
    </source>
</evidence>
<evidence type="ECO:0000256" key="3">
    <source>
        <dbReference type="ARBA" id="ARBA00022448"/>
    </source>
</evidence>
<dbReference type="STRING" id="448.Lery_0309"/>